<dbReference type="InterPro" id="IPR057326">
    <property type="entry name" value="KR_dom"/>
</dbReference>
<feature type="region of interest" description="N-terminal hotdog fold" evidence="8">
    <location>
        <begin position="930"/>
        <end position="1055"/>
    </location>
</feature>
<evidence type="ECO:0000313" key="14">
    <source>
        <dbReference type="Proteomes" id="UP000720508"/>
    </source>
</evidence>
<geneLocation type="plasmid" evidence="13">
    <name>unnamed</name>
</geneLocation>
<comment type="caution">
    <text evidence="13">The sequence shown here is derived from an EMBL/GenBank/DDBJ whole genome shotgun (WGS) entry which is preliminary data.</text>
</comment>
<feature type="region of interest" description="Disordered" evidence="9">
    <location>
        <begin position="1019"/>
        <end position="1039"/>
    </location>
</feature>
<keyword evidence="5" id="KW-0808">Transferase</keyword>
<feature type="domain" description="Carrier" evidence="10">
    <location>
        <begin position="2021"/>
        <end position="2096"/>
    </location>
</feature>
<dbReference type="CDD" id="cd08956">
    <property type="entry name" value="KR_3_FAS_SDR_x"/>
    <property type="match status" value="1"/>
</dbReference>
<evidence type="ECO:0000256" key="1">
    <source>
        <dbReference type="ARBA" id="ARBA00001957"/>
    </source>
</evidence>
<dbReference type="SMART" id="SM01294">
    <property type="entry name" value="PKS_PP_betabranch"/>
    <property type="match status" value="1"/>
</dbReference>
<evidence type="ECO:0000259" key="12">
    <source>
        <dbReference type="PROSITE" id="PS52019"/>
    </source>
</evidence>
<dbReference type="Proteomes" id="UP000720508">
    <property type="component" value="Unassembled WGS sequence"/>
</dbReference>
<evidence type="ECO:0000256" key="8">
    <source>
        <dbReference type="PROSITE-ProRule" id="PRU01363"/>
    </source>
</evidence>
<dbReference type="InterPro" id="IPR050091">
    <property type="entry name" value="PKS_NRPS_Biosynth_Enz"/>
</dbReference>
<evidence type="ECO:0000256" key="2">
    <source>
        <dbReference type="ARBA" id="ARBA00004792"/>
    </source>
</evidence>
<dbReference type="Pfam" id="PF13602">
    <property type="entry name" value="ADH_zinc_N_2"/>
    <property type="match status" value="1"/>
</dbReference>
<dbReference type="InterPro" id="IPR020807">
    <property type="entry name" value="PKS_DH"/>
</dbReference>
<evidence type="ECO:0000259" key="10">
    <source>
        <dbReference type="PROSITE" id="PS50075"/>
    </source>
</evidence>
<keyword evidence="14" id="KW-1185">Reference proteome</keyword>
<evidence type="ECO:0000313" key="13">
    <source>
        <dbReference type="EMBL" id="MBU3862596.1"/>
    </source>
</evidence>
<feature type="domain" description="PKS/mFAS DH" evidence="12">
    <location>
        <begin position="930"/>
        <end position="1210"/>
    </location>
</feature>
<comment type="cofactor">
    <cofactor evidence="1">
        <name>pantetheine 4'-phosphate</name>
        <dbReference type="ChEBI" id="CHEBI:47942"/>
    </cofactor>
</comment>
<dbReference type="InterPro" id="IPR049552">
    <property type="entry name" value="PKS_DH_N"/>
</dbReference>
<dbReference type="Pfam" id="PF02801">
    <property type="entry name" value="Ketoacyl-synt_C"/>
    <property type="match status" value="1"/>
</dbReference>
<keyword evidence="4" id="KW-0597">Phosphoprotein</keyword>
<dbReference type="Pfam" id="PF08240">
    <property type="entry name" value="ADH_N"/>
    <property type="match status" value="1"/>
</dbReference>
<feature type="region of interest" description="Disordered" evidence="9">
    <location>
        <begin position="1353"/>
        <end position="1378"/>
    </location>
</feature>
<feature type="active site" description="Proton acceptor; for dehydratase activity" evidence="8">
    <location>
        <position position="962"/>
    </location>
</feature>
<dbReference type="InterPro" id="IPR055123">
    <property type="entry name" value="SpnB-like_Rossmann"/>
</dbReference>
<feature type="active site" description="Proton donor; for dehydratase activity" evidence="8">
    <location>
        <position position="1127"/>
    </location>
</feature>
<dbReference type="PROSITE" id="PS52019">
    <property type="entry name" value="PKS_MFAS_DH"/>
    <property type="match status" value="1"/>
</dbReference>
<dbReference type="Pfam" id="PF00698">
    <property type="entry name" value="Acyl_transf_1"/>
    <property type="match status" value="1"/>
</dbReference>
<dbReference type="SMART" id="SM00829">
    <property type="entry name" value="PKS_ER"/>
    <property type="match status" value="1"/>
</dbReference>
<dbReference type="PANTHER" id="PTHR43775:SF51">
    <property type="entry name" value="INACTIVE PHENOLPHTHIOCEROL SYNTHESIS POLYKETIDE SYNTHASE TYPE I PKS1-RELATED"/>
    <property type="match status" value="1"/>
</dbReference>
<dbReference type="Pfam" id="PF00550">
    <property type="entry name" value="PP-binding"/>
    <property type="match status" value="1"/>
</dbReference>
<protein>
    <submittedName>
        <fullName evidence="13">Type I polyketide synthase</fullName>
    </submittedName>
</protein>
<dbReference type="Pfam" id="PF14765">
    <property type="entry name" value="PS-DH"/>
    <property type="match status" value="1"/>
</dbReference>
<dbReference type="SMART" id="SM00826">
    <property type="entry name" value="PKS_DH"/>
    <property type="match status" value="1"/>
</dbReference>
<dbReference type="Pfam" id="PF08990">
    <property type="entry name" value="Docking"/>
    <property type="match status" value="1"/>
</dbReference>
<evidence type="ECO:0000256" key="6">
    <source>
        <dbReference type="ARBA" id="ARBA00023268"/>
    </source>
</evidence>
<evidence type="ECO:0000256" key="3">
    <source>
        <dbReference type="ARBA" id="ARBA00022450"/>
    </source>
</evidence>
<dbReference type="InterPro" id="IPR014030">
    <property type="entry name" value="Ketoacyl_synth_N"/>
</dbReference>
<keyword evidence="3" id="KW-0596">Phosphopantetheine</keyword>
<dbReference type="InterPro" id="IPR015083">
    <property type="entry name" value="NorB/c/GfsB-D-like_docking"/>
</dbReference>
<dbReference type="CDD" id="cd05195">
    <property type="entry name" value="enoyl_red"/>
    <property type="match status" value="1"/>
</dbReference>
<dbReference type="Pfam" id="PF08659">
    <property type="entry name" value="KR"/>
    <property type="match status" value="1"/>
</dbReference>
<dbReference type="InterPro" id="IPR013968">
    <property type="entry name" value="PKS_KR"/>
</dbReference>
<dbReference type="PROSITE" id="PS01162">
    <property type="entry name" value="QOR_ZETA_CRYSTAL"/>
    <property type="match status" value="1"/>
</dbReference>
<dbReference type="InterPro" id="IPR020841">
    <property type="entry name" value="PKS_Beta-ketoAc_synthase_dom"/>
</dbReference>
<dbReference type="InterPro" id="IPR049551">
    <property type="entry name" value="PKS_DH_C"/>
</dbReference>
<feature type="region of interest" description="C-terminal hotdog fold" evidence="8">
    <location>
        <begin position="1068"/>
        <end position="1210"/>
    </location>
</feature>
<dbReference type="Pfam" id="PF00109">
    <property type="entry name" value="ketoacyl-synt"/>
    <property type="match status" value="1"/>
</dbReference>
<keyword evidence="7" id="KW-0012">Acyltransferase</keyword>
<dbReference type="SMART" id="SM00827">
    <property type="entry name" value="PKS_AT"/>
    <property type="match status" value="1"/>
</dbReference>
<accession>A0ABS6C6S1</accession>
<dbReference type="InterPro" id="IPR002364">
    <property type="entry name" value="Quin_OxRdtase/zeta-crystal_CS"/>
</dbReference>
<dbReference type="InterPro" id="IPR013154">
    <property type="entry name" value="ADH-like_N"/>
</dbReference>
<dbReference type="InterPro" id="IPR032821">
    <property type="entry name" value="PKS_assoc"/>
</dbReference>
<feature type="domain" description="Ketosynthase family 3 (KS3)" evidence="11">
    <location>
        <begin position="35"/>
        <end position="459"/>
    </location>
</feature>
<dbReference type="SMART" id="SM00823">
    <property type="entry name" value="PKS_PP"/>
    <property type="match status" value="1"/>
</dbReference>
<dbReference type="InterPro" id="IPR018201">
    <property type="entry name" value="Ketoacyl_synth_AS"/>
</dbReference>
<keyword evidence="13" id="KW-0614">Plasmid</keyword>
<evidence type="ECO:0000256" key="4">
    <source>
        <dbReference type="ARBA" id="ARBA00022553"/>
    </source>
</evidence>
<dbReference type="InterPro" id="IPR014043">
    <property type="entry name" value="Acyl_transferase_dom"/>
</dbReference>
<dbReference type="InterPro" id="IPR006162">
    <property type="entry name" value="Ppantetheine_attach_site"/>
</dbReference>
<dbReference type="InterPro" id="IPR014031">
    <property type="entry name" value="Ketoacyl_synth_C"/>
</dbReference>
<dbReference type="InterPro" id="IPR020843">
    <property type="entry name" value="ER"/>
</dbReference>
<dbReference type="InterPro" id="IPR009081">
    <property type="entry name" value="PP-bd_ACP"/>
</dbReference>
<dbReference type="Pfam" id="PF22953">
    <property type="entry name" value="SpnB_Rossmann"/>
    <property type="match status" value="1"/>
</dbReference>
<gene>
    <name evidence="13" type="ORF">KN815_00225</name>
</gene>
<name>A0ABS6C6S1_9ACTN</name>
<dbReference type="PROSITE" id="PS50075">
    <property type="entry name" value="CARRIER"/>
    <property type="match status" value="1"/>
</dbReference>
<dbReference type="Pfam" id="PF16197">
    <property type="entry name" value="KAsynt_C_assoc"/>
    <property type="match status" value="1"/>
</dbReference>
<dbReference type="EMBL" id="JAHLEM010000001">
    <property type="protein sequence ID" value="MBU3862596.1"/>
    <property type="molecule type" value="Genomic_DNA"/>
</dbReference>
<evidence type="ECO:0000256" key="5">
    <source>
        <dbReference type="ARBA" id="ARBA00022679"/>
    </source>
</evidence>
<keyword evidence="6" id="KW-0511">Multifunctional enzyme</keyword>
<organism evidence="13 14">
    <name type="scientific">Streptomyces niphimycinicus</name>
    <dbReference type="NCBI Taxonomy" id="2842201"/>
    <lineage>
        <taxon>Bacteria</taxon>
        <taxon>Bacillati</taxon>
        <taxon>Actinomycetota</taxon>
        <taxon>Actinomycetes</taxon>
        <taxon>Kitasatosporales</taxon>
        <taxon>Streptomycetaceae</taxon>
        <taxon>Streptomyces</taxon>
    </lineage>
</organism>
<sequence>MTTSNEERLRDYLRRVTADLHRTQRRLVEAESRDPEPIAIVAMSCRYPGGVRSPEDLWELVHAGDEGISPFPADRGWDLSALYHPDPDHPGTTYVREGGFLHDAADFDAAFFDISPREALAMDPQQRLLLETSWEAFERAGIDPVSLRGSDTAVFTGVTYQDYRSRLRQVPEELRGHLVTGNTASVASGRVAYTFGLEGPAVTLDTACSSSLVALHWAAHALRSRECSLALAGGVVVMASPEMFVEFGRQRGLSRDGRCRAFAADAGGFGSAEGVGLLLLERLSDARRNGHPVLALLRGSAVNQDGASNGLTAPSGPAQERVIGQALTDARLAASDVDAVEAHGTGTQLGDPIEARALLATYCQGRERPLWVGSVKSNIGHTQAAAGAAGVIKMVMALGHRILPRTLHADDPSPHVDWSGKLALLTEHVPWARDDGRPRRAAVSSFGVSGTNAHVILEEAGPEAAQAPPATAPDLVPWVLSGRTRDALRGQAVRLARFLRATPDVPVADVGYNLATTRAVLEHRAVVVGNDREELLRGLDALGTGTPAAHVVCGAATATGRIALVFPGQGTQWTGMARELLKTEPVFAARMAQCAEAVGEYVDWSVLDVVRGAEGAPGTDRVDVVQPVLFSIMVSLAEVWRSYGVVPEAVVGHSQGEIAAACVAGALSLNDAARVVVTRSRALRRLCGRGGMLSVVAPAAEVSALLRPWDGRLWVAAVNGPAAVAVSGDADALHEFERELSRLGVLRWRLAGVDFAAHSAHVDDIRAEIEAGLTGIAPRESDIPFYSTVDGARLDTTALDGEYWYRNLRHVVRFEAAVRALIGDGFTAFVESSAQPVLTVGTQDTADAMGVEIAAVGTLRRDQGGLRRLLTSLADAHVAGVRIDWTRAFGDTPRPHADLPTYAFQRQRYWLADTAEPADAAGHGLDATGHPLLGAALALPESDGVVLTGRLSPRSHPWLADHTVFGSVLVPGTALIDMAIRAGDEVGCGHLRELTLEKPLMLAETAAVHIRVSVQAADESGDRPLSVHSRPEDAPPGTGWTRHAVGAVTSSEPAEPAASVTEWPPTGATPVDLDGFYDRLGDAGLGYGPAFRGLRAVWRLGDEIFAEAELPENAETRGFGLHPVLLDSVLQALLPDLLDSGVAGTGPGQVRLPFSFAGVSLHAVGAGRVRARISPDGRGSVAVEVTDGSGQPVALARSLVTRAVTAGQLRGAGDSLYQVRWTPVAAGAPYAGRCAILGPDALGLRAGLEAAGVQVDMCPAPDALGEAVPDVVVVPVDGRDGDTRTTLRETLELAQRWLGDEASGGSRLVVVTRGAVATYAGEDVPDLAAAPTWGLLRTAQSEHPDRFVLIDVEDPEDAKDAKGPEDSESLDDTATDRGRALADAVGSGEPQVAIRGGVPLAPRLVPAASADRLTPPSDSRTWRLETARTGTIGGLALVDHPRAREPLPAGHVRIALRAAGLNFRDVLITLGMYPGEAVMGTEGAGIVLETAPGITDLRPGDRVFGLLAAGAGPVVVVDRRTLAVMPDDWSFVQAASVPAAFLTAYYGLVDLAGLRPGQSVLVHAAAGGVGMAAVQLARHLGAEVFGTAGPTKWDVLRSSGLPERHIASSRTTDFEARFREVTEGAGVDVVLNSLVRDLMDASLRLLPRGGRFLDMGKTDVRTPADVAAAHPGVTYRAFDLLDAGPERIGRMLEEIVELFERKALRHLPLTTYDIRRAPEAYRHMSQARHIGKIVFTVPAALDPQGTVLVTGGTGTLGRALARHLVTGHGARRLLLLSRQGMRAPGADDLATELTELGADVAVTACDVTDRAALADVLATVPADHPLTAVVHTAGALDDGVVESLTPRRLDTVTRPKIDAARHLHELTRGADLAFFALFSSAAGLLGAPGQGNYAAANTFLDALAHHRTAHGLPTVSLAWGLWSERSGLTGHLGAAELRRKAQRGVLGLSTEEGLALFDAALGTGEPVMAPVRLDTAALRGTRLPMLQGVLGAPSRRAVRSAGDPDSLTRRLLRLPPGERHQMLVDLVRGHAAAVLGFAGPDEIAARRGFQELGFDSLTGVELRNRLKAATGLRLPATLVFDHPSAFALGEFLHAQLVPDGHADARDVLAALHGLESTLAGLPSDAAPRAQVMARLRALLSAENGAPPADGIDLDSATDDELFHMVDDQAGG</sequence>
<dbReference type="PROSITE" id="PS00606">
    <property type="entry name" value="KS3_1"/>
    <property type="match status" value="1"/>
</dbReference>
<comment type="pathway">
    <text evidence="2">Antibiotic biosynthesis.</text>
</comment>
<dbReference type="PANTHER" id="PTHR43775">
    <property type="entry name" value="FATTY ACID SYNTHASE"/>
    <property type="match status" value="1"/>
</dbReference>
<proteinExistence type="predicted"/>
<dbReference type="PROSITE" id="PS52004">
    <property type="entry name" value="KS3_2"/>
    <property type="match status" value="1"/>
</dbReference>
<dbReference type="InterPro" id="IPR049900">
    <property type="entry name" value="PKS_mFAS_DH"/>
</dbReference>
<evidence type="ECO:0000256" key="9">
    <source>
        <dbReference type="SAM" id="MobiDB-lite"/>
    </source>
</evidence>
<dbReference type="Pfam" id="PF21089">
    <property type="entry name" value="PKS_DH_N"/>
    <property type="match status" value="1"/>
</dbReference>
<dbReference type="SMART" id="SM00822">
    <property type="entry name" value="PKS_KR"/>
    <property type="match status" value="1"/>
</dbReference>
<evidence type="ECO:0000259" key="11">
    <source>
        <dbReference type="PROSITE" id="PS52004"/>
    </source>
</evidence>
<reference evidence="13 14" key="1">
    <citation type="submission" date="2021-06" db="EMBL/GenBank/DDBJ databases">
        <authorList>
            <person name="Pan X."/>
        </authorList>
    </citation>
    <scope>NUCLEOTIDE SEQUENCE [LARGE SCALE GENOMIC DNA]</scope>
    <source>
        <strain evidence="13 14">4503</strain>
        <plasmid evidence="13">unnamed</plasmid>
    </source>
</reference>
<dbReference type="CDD" id="cd00833">
    <property type="entry name" value="PKS"/>
    <property type="match status" value="1"/>
</dbReference>
<dbReference type="SMART" id="SM00825">
    <property type="entry name" value="PKS_KS"/>
    <property type="match status" value="1"/>
</dbReference>
<evidence type="ECO:0000256" key="7">
    <source>
        <dbReference type="ARBA" id="ARBA00023315"/>
    </source>
</evidence>
<dbReference type="PROSITE" id="PS00012">
    <property type="entry name" value="PHOSPHOPANTETHEINE"/>
    <property type="match status" value="1"/>
</dbReference>
<dbReference type="InterPro" id="IPR020806">
    <property type="entry name" value="PKS_PP-bd"/>
</dbReference>